<keyword evidence="5" id="KW-1185">Reference proteome</keyword>
<dbReference type="Pfam" id="PF13511">
    <property type="entry name" value="DUF4124"/>
    <property type="match status" value="1"/>
</dbReference>
<comment type="caution">
    <text evidence="4">The sequence shown here is derived from an EMBL/GenBank/DDBJ whole genome shotgun (WGS) entry which is preliminary data.</text>
</comment>
<reference evidence="4 5" key="1">
    <citation type="submission" date="2023-08" db="EMBL/GenBank/DDBJ databases">
        <authorList>
            <person name="Joshi A."/>
            <person name="Thite S."/>
        </authorList>
    </citation>
    <scope>NUCLEOTIDE SEQUENCE [LARGE SCALE GENOMIC DNA]</scope>
    <source>
        <strain evidence="4 5">1E1</strain>
    </source>
</reference>
<dbReference type="Proteomes" id="UP001236258">
    <property type="component" value="Unassembled WGS sequence"/>
</dbReference>
<keyword evidence="2" id="KW-0732">Signal</keyword>
<dbReference type="InterPro" id="IPR025392">
    <property type="entry name" value="DUF4124"/>
</dbReference>
<dbReference type="EMBL" id="JAUZVY010000002">
    <property type="protein sequence ID" value="MDP4528524.1"/>
    <property type="molecule type" value="Genomic_DNA"/>
</dbReference>
<feature type="signal peptide" evidence="2">
    <location>
        <begin position="1"/>
        <end position="23"/>
    </location>
</feature>
<evidence type="ECO:0000256" key="2">
    <source>
        <dbReference type="SAM" id="SignalP"/>
    </source>
</evidence>
<dbReference type="RefSeq" id="WP_305944659.1">
    <property type="nucleotide sequence ID" value="NZ_JAUZVY010000002.1"/>
</dbReference>
<organism evidence="4 5">
    <name type="scientific">Alkalimonas delamerensis</name>
    <dbReference type="NCBI Taxonomy" id="265981"/>
    <lineage>
        <taxon>Bacteria</taxon>
        <taxon>Pseudomonadati</taxon>
        <taxon>Pseudomonadota</taxon>
        <taxon>Gammaproteobacteria</taxon>
        <taxon>Alkalimonas</taxon>
    </lineage>
</organism>
<gene>
    <name evidence="4" type="ORF">Q3O59_05700</name>
</gene>
<proteinExistence type="predicted"/>
<protein>
    <submittedName>
        <fullName evidence="4">DUF4124 domain-containing protein</fullName>
    </submittedName>
</protein>
<evidence type="ECO:0000313" key="5">
    <source>
        <dbReference type="Proteomes" id="UP001236258"/>
    </source>
</evidence>
<sequence length="170" mass="19081">MKAFSQFNLLLLSALLFSVEADASVYRCVLDGVTIFSQTPCADNAEKLSQYDSSRTPASQAVRPARDSAQSVNATESLQQISLNVRKQSLERQLQQLNNRLRRLEQERNAKLSEITGETIESPADVAGRTFLIGPAEEMRDALNHYRQEMTKLQQQAEQVTVQLRQLDAP</sequence>
<feature type="domain" description="DUF4124" evidence="3">
    <location>
        <begin position="13"/>
        <end position="60"/>
    </location>
</feature>
<evidence type="ECO:0000259" key="3">
    <source>
        <dbReference type="Pfam" id="PF13511"/>
    </source>
</evidence>
<name>A0ABT9GNJ4_9GAMM</name>
<accession>A0ABT9GNJ4</accession>
<feature type="chain" id="PRO_5047099793" evidence="2">
    <location>
        <begin position="24"/>
        <end position="170"/>
    </location>
</feature>
<evidence type="ECO:0000313" key="4">
    <source>
        <dbReference type="EMBL" id="MDP4528524.1"/>
    </source>
</evidence>
<evidence type="ECO:0000256" key="1">
    <source>
        <dbReference type="SAM" id="Coils"/>
    </source>
</evidence>
<keyword evidence="1" id="KW-0175">Coiled coil</keyword>
<feature type="coiled-coil region" evidence="1">
    <location>
        <begin position="80"/>
        <end position="163"/>
    </location>
</feature>